<comment type="similarity">
    <text evidence="1">Belongs to the polysaccharide synthase family.</text>
</comment>
<gene>
    <name evidence="4" type="ORF">Premu_1729</name>
</gene>
<feature type="transmembrane region" description="Helical" evidence="2">
    <location>
        <begin position="48"/>
        <end position="69"/>
    </location>
</feature>
<protein>
    <submittedName>
        <fullName evidence="4">Polysaccharide biosynthesis protein CapD</fullName>
    </submittedName>
</protein>
<dbReference type="CDD" id="cd05237">
    <property type="entry name" value="UDP_invert_4-6DH_SDR_e"/>
    <property type="match status" value="1"/>
</dbReference>
<dbReference type="PANTHER" id="PTHR43318">
    <property type="entry name" value="UDP-N-ACETYLGLUCOSAMINE 4,6-DEHYDRATASE"/>
    <property type="match status" value="1"/>
</dbReference>
<keyword evidence="2" id="KW-1133">Transmembrane helix</keyword>
<dbReference type="Pfam" id="PF02719">
    <property type="entry name" value="Polysacc_synt_2"/>
    <property type="match status" value="1"/>
</dbReference>
<feature type="transmembrane region" description="Helical" evidence="2">
    <location>
        <begin position="90"/>
        <end position="111"/>
    </location>
</feature>
<proteinExistence type="inferred from homology"/>
<dbReference type="Proteomes" id="UP000002772">
    <property type="component" value="Unassembled WGS sequence"/>
</dbReference>
<dbReference type="eggNOG" id="COG1086">
    <property type="taxonomic scope" value="Bacteria"/>
</dbReference>
<keyword evidence="5" id="KW-1185">Reference proteome</keyword>
<dbReference type="RefSeq" id="WP_007574503.1">
    <property type="nucleotide sequence ID" value="NZ_BPTS01000002.1"/>
</dbReference>
<dbReference type="STRING" id="688246.Premu_1729"/>
<dbReference type="PANTHER" id="PTHR43318:SF1">
    <property type="entry name" value="POLYSACCHARIDE BIOSYNTHESIS PROTEIN EPSC-RELATED"/>
    <property type="match status" value="1"/>
</dbReference>
<keyword evidence="2" id="KW-0812">Transmembrane</keyword>
<accession>F8N5G9</accession>
<dbReference type="EMBL" id="GL945017">
    <property type="protein sequence ID" value="EGN57134.1"/>
    <property type="molecule type" value="Genomic_DNA"/>
</dbReference>
<evidence type="ECO:0000256" key="1">
    <source>
        <dbReference type="ARBA" id="ARBA00007430"/>
    </source>
</evidence>
<organism evidence="4 5">
    <name type="scientific">Hallella multisaccharivorax DSM 17128</name>
    <dbReference type="NCBI Taxonomy" id="688246"/>
    <lineage>
        <taxon>Bacteria</taxon>
        <taxon>Pseudomonadati</taxon>
        <taxon>Bacteroidota</taxon>
        <taxon>Bacteroidia</taxon>
        <taxon>Bacteroidales</taxon>
        <taxon>Prevotellaceae</taxon>
        <taxon>Hallella</taxon>
    </lineage>
</organism>
<dbReference type="Gene3D" id="3.40.50.720">
    <property type="entry name" value="NAD(P)-binding Rossmann-like Domain"/>
    <property type="match status" value="2"/>
</dbReference>
<name>F8N5G9_9BACT</name>
<feature type="transmembrane region" description="Helical" evidence="2">
    <location>
        <begin position="20"/>
        <end position="42"/>
    </location>
</feature>
<dbReference type="AlphaFoldDB" id="F8N5G9"/>
<sequence>MNIVHRITHWYLTRSALPYWCIFVTDLLFSYISGLLVFWLYYRGAVTVGNIIPLSQTISVYLIFNIIGCRVFRTYSGIIRYSTTEDLRRILSSQVLACAFAEIFHYAVFYFNLPLLPLEGRQILLMYSISTVLMWSWRLLIKEIYDEVIGSHNSQHVLIYGIHEGAAAMARAVRSGFPGHHFRLQGFISPNNQERGKIIMGQRVYANNKSLDRVITERNIEAVLVSPAVINLFREDTDLQDCLLALGVHIYVIRNMQEWRDKESISANNLKSVDVSDLLPRDEIHVDMEAIGAMLRGRTILITGSAGSIGSEMVRQIAAYQPAHLVLVDEAETPQHDIRLMMRKEFPDLDSHILVASITQDALMELLFKEWQPDYVFHAAAYKHVPMMEDMPAEAIYNNVYGTKIIADLSVKYGVKKFVMISTDKAVNPTNVMGCSKRICEIYIQSLNSFQQTTEFVTTRFGNVLGSNGSVIPIFEKQIREGGPVTVTDPEVTRFFMLIPEACELVLEAGTHGHGGQIFVFDMGHPVRIADLAKRMVKLSNAEGVEIVYTGLRPGEKLYEELLANDENTEPSFNKKIRIAKVRQYDFKEVSTTIDKLINTAITCNSRAVVDQMKQLVPEYQPANSQWG</sequence>
<dbReference type="OrthoDB" id="9803111at2"/>
<dbReference type="InterPro" id="IPR003869">
    <property type="entry name" value="Polysac_CapD-like"/>
</dbReference>
<dbReference type="HOGENOM" id="CLU_013560_5_2_10"/>
<evidence type="ECO:0000313" key="4">
    <source>
        <dbReference type="EMBL" id="EGN57134.1"/>
    </source>
</evidence>
<dbReference type="SUPFAM" id="SSF51735">
    <property type="entry name" value="NAD(P)-binding Rossmann-fold domains"/>
    <property type="match status" value="1"/>
</dbReference>
<dbReference type="InterPro" id="IPR051203">
    <property type="entry name" value="Polysaccharide_Synthase-Rel"/>
</dbReference>
<evidence type="ECO:0000259" key="3">
    <source>
        <dbReference type="Pfam" id="PF02719"/>
    </source>
</evidence>
<keyword evidence="2" id="KW-0472">Membrane</keyword>
<dbReference type="InterPro" id="IPR036291">
    <property type="entry name" value="NAD(P)-bd_dom_sf"/>
</dbReference>
<evidence type="ECO:0000313" key="5">
    <source>
        <dbReference type="Proteomes" id="UP000002772"/>
    </source>
</evidence>
<reference evidence="5" key="1">
    <citation type="journal article" date="2011" name="Stand. Genomic Sci.">
        <title>Non-contiguous finished genome sequence of the opportunistic oral pathogen Prevotella multisaccharivorax type strain (PPPA20).</title>
        <authorList>
            <person name="Pati A."/>
            <person name="Gronow S."/>
            <person name="Lu M."/>
            <person name="Lapidus A."/>
            <person name="Nolan M."/>
            <person name="Lucas S."/>
            <person name="Hammon N."/>
            <person name="Deshpande S."/>
            <person name="Cheng J.F."/>
            <person name="Tapia R."/>
            <person name="Han C."/>
            <person name="Goodwin L."/>
            <person name="Pitluck S."/>
            <person name="Liolios K."/>
            <person name="Pagani I."/>
            <person name="Mavromatis K."/>
            <person name="Mikhailova N."/>
            <person name="Huntemann M."/>
            <person name="Chen A."/>
            <person name="Palaniappan K."/>
            <person name="Land M."/>
            <person name="Hauser L."/>
            <person name="Detter J.C."/>
            <person name="Brambilla E.M."/>
            <person name="Rohde M."/>
            <person name="Goker M."/>
            <person name="Woyke T."/>
            <person name="Bristow J."/>
            <person name="Eisen J.A."/>
            <person name="Markowitz V."/>
            <person name="Hugenholtz P."/>
            <person name="Kyrpides N.C."/>
            <person name="Klenk H.P."/>
            <person name="Ivanova N."/>
        </authorList>
    </citation>
    <scope>NUCLEOTIDE SEQUENCE [LARGE SCALE GENOMIC DNA]</scope>
    <source>
        <strain evidence="5">DSM 17128</strain>
    </source>
</reference>
<evidence type="ECO:0000256" key="2">
    <source>
        <dbReference type="SAM" id="Phobius"/>
    </source>
</evidence>
<feature type="domain" description="Polysaccharide biosynthesis protein CapD-like" evidence="3">
    <location>
        <begin position="300"/>
        <end position="580"/>
    </location>
</feature>